<dbReference type="RefSeq" id="WP_143918548.1">
    <property type="nucleotide sequence ID" value="NZ_CANMXV010000057.1"/>
</dbReference>
<dbReference type="Gene3D" id="2.60.40.3440">
    <property type="match status" value="3"/>
</dbReference>
<organism evidence="4 5">
    <name type="scientific">Aquimarina algiphila</name>
    <dbReference type="NCBI Taxonomy" id="2047982"/>
    <lineage>
        <taxon>Bacteria</taxon>
        <taxon>Pseudomonadati</taxon>
        <taxon>Bacteroidota</taxon>
        <taxon>Flavobacteriia</taxon>
        <taxon>Flavobacteriales</taxon>
        <taxon>Flavobacteriaceae</taxon>
        <taxon>Aquimarina</taxon>
    </lineage>
</organism>
<feature type="domain" description="Haemolysin-type calcium binding-related" evidence="3">
    <location>
        <begin position="1245"/>
        <end position="1283"/>
    </location>
</feature>
<comment type="subcellular location">
    <subcellularLocation>
        <location evidence="1">Secreted</location>
    </subcellularLocation>
</comment>
<dbReference type="Pfam" id="PF06594">
    <property type="entry name" value="HCBP_related"/>
    <property type="match status" value="5"/>
</dbReference>
<evidence type="ECO:0000313" key="4">
    <source>
        <dbReference type="EMBL" id="TSE04371.1"/>
    </source>
</evidence>
<evidence type="ECO:0000313" key="5">
    <source>
        <dbReference type="Proteomes" id="UP000318833"/>
    </source>
</evidence>
<dbReference type="Pfam" id="PF00353">
    <property type="entry name" value="HemolysinCabind"/>
    <property type="match status" value="9"/>
</dbReference>
<feature type="domain" description="Haemolysin-type calcium binding-related" evidence="3">
    <location>
        <begin position="1527"/>
        <end position="1567"/>
    </location>
</feature>
<dbReference type="PRINTS" id="PR00313">
    <property type="entry name" value="CABNDNGRPT"/>
</dbReference>
<evidence type="ECO:0000256" key="2">
    <source>
        <dbReference type="ARBA" id="ARBA00022525"/>
    </source>
</evidence>
<dbReference type="Proteomes" id="UP000318833">
    <property type="component" value="Unassembled WGS sequence"/>
</dbReference>
<dbReference type="SUPFAM" id="SSF51120">
    <property type="entry name" value="beta-Roll"/>
    <property type="match status" value="8"/>
</dbReference>
<dbReference type="OrthoDB" id="9765926at2"/>
<reference evidence="4 5" key="1">
    <citation type="submission" date="2019-07" db="EMBL/GenBank/DDBJ databases">
        <title>The draft genome sequence of Aquimarina algiphila M91.</title>
        <authorList>
            <person name="Meng X."/>
        </authorList>
    </citation>
    <scope>NUCLEOTIDE SEQUENCE [LARGE SCALE GENOMIC DNA]</scope>
    <source>
        <strain evidence="4 5">M91</strain>
    </source>
</reference>
<proteinExistence type="predicted"/>
<gene>
    <name evidence="4" type="ORF">FOF46_26460</name>
</gene>
<keyword evidence="5" id="KW-1185">Reference proteome</keyword>
<dbReference type="PANTHER" id="PTHR38340:SF1">
    <property type="entry name" value="S-LAYER PROTEIN"/>
    <property type="match status" value="1"/>
</dbReference>
<dbReference type="PROSITE" id="PS00330">
    <property type="entry name" value="HEMOLYSIN_CALCIUM"/>
    <property type="match status" value="5"/>
</dbReference>
<feature type="domain" description="Haemolysin-type calcium binding-related" evidence="3">
    <location>
        <begin position="1394"/>
        <end position="1427"/>
    </location>
</feature>
<dbReference type="Gene3D" id="2.150.10.10">
    <property type="entry name" value="Serralysin-like metalloprotease, C-terminal"/>
    <property type="match status" value="5"/>
</dbReference>
<accession>A0A554VCF2</accession>
<dbReference type="InterPro" id="IPR050557">
    <property type="entry name" value="RTX_toxin/Mannuronan_C5-epim"/>
</dbReference>
<name>A0A554VCF2_9FLAO</name>
<feature type="domain" description="Haemolysin-type calcium binding-related" evidence="3">
    <location>
        <begin position="1671"/>
        <end position="1710"/>
    </location>
</feature>
<feature type="domain" description="Haemolysin-type calcium binding-related" evidence="3">
    <location>
        <begin position="1812"/>
        <end position="1850"/>
    </location>
</feature>
<dbReference type="PANTHER" id="PTHR38340">
    <property type="entry name" value="S-LAYER PROTEIN"/>
    <property type="match status" value="1"/>
</dbReference>
<dbReference type="NCBIfam" id="NF012211">
    <property type="entry name" value="tand_rpt_95"/>
    <property type="match status" value="3"/>
</dbReference>
<dbReference type="EMBL" id="VLNR01000082">
    <property type="protein sequence ID" value="TSE04371.1"/>
    <property type="molecule type" value="Genomic_DNA"/>
</dbReference>
<evidence type="ECO:0000256" key="1">
    <source>
        <dbReference type="ARBA" id="ARBA00004613"/>
    </source>
</evidence>
<protein>
    <submittedName>
        <fullName evidence="4">Tandem-95 repeat protein</fullName>
    </submittedName>
</protein>
<dbReference type="InterPro" id="IPR001343">
    <property type="entry name" value="Hemolysn_Ca-bd"/>
</dbReference>
<sequence length="1854" mass="199341">MKEIIMVFDPIIKVIDATTADQLRNMVRDEIDDHPTVDDLHHRDYLSIYETLLRHISVNPTTPNVVDLQRIPNPDGTYDLEYTRTWLFIKQVVNINNSEAQIASTAVRDYTHSTYETFFGKEYNDEYSTNPNTNKNTWVQAISNAIADGVFRGMLGGQNLNDPKNYENEIPKIFDGTTAILSSLKEIVNNDAVAAATGFYKNPTIPENDQNNHAEFGVWAGNPFFIGAGEADAFKSHLLHDGNHEQNLNDTDLGDTYDLFAALKAIIEVTGEAGLVDAFNLFFTNVGDAKALPVIEGVIQNTIAFLYNAYGLDIISTGAEVLFDDFYIKVIETIASNTTLDDQIIRFSDQIIMGTVLDTGDYLSSTATSEIVHAGRGNDTIIASEGNDLIDGGAGFDIVDYRVNDDRIKAQIKTSQSEATKSATIIKIEDFAQQLVDALLGNDSLNVDNLYHTEKIIGSGKDDEFEVYSASDGMILEGAYGNDTYKFFGNFGNNVIIEDNGGVLLIDGETPLPTSDGTMVQIISDDVLRSFEGRIVIDYVQPDGTTVIRPHLVLTELDSAGNKMTNSITILDWLDNHLNWNFVLTPYNTVTGNNGSNILWGAPHHDLIVGKGGFDWLNGIDGNDILIGGLGADYLRGGNDNDIFVYEKHADSTFGNPFNTDQQILMADTILDFTIGEDKIDVTGLGFSGLTTLGNGGTYDLEYEVLDANNIMLTNNHYEFQLGVVSSNILSTSDFIGLATEAQELAGDHNDNELTGSDFADTINGNGGDDIIELRGGDDFAHGGTGTDRVVYASSSSNYTLNNVSSQTIILTDNVGTDGSDLLTGFEVLQFSDQTLYWDGSSWSNIVPNGAPRALNESVLTNYEDAVTIDVLFNDSDAEDESFGRANLSIDTNPSNGSVNINNSGTITYRPDTGFSGSDSFVYTLMDNSGATDTATVFITVGAAPANDAPDAVNDTVTVAYETATILSVLANDTDDETLDGSNITIDADPASGVVVVNTDGTITYTPNATYDGVDSFDYTITDAAGNVDTATVSITVNPEPSNYAPTADADTATVLMGDTVDIDVLANDTDVEDTSFAGSNLSIDTAPEHGSVSIQSNGVITFTPNQSYVGADSFTYTLTDSGGESSTAIVNVSVLADIDPNATATHTGDANDNYIKSASANDTLLGLDGNDTLYGVAGDDQLVGGLGDDTLWGYSGNDTYIWASGDGNDLVQESNVSGSGTDILHFTGGIVLSDLEIYGYTSHDLKIKYIPTSEILTLQNQLYSDTDYSVETLTFDDGSSYNLIQGMKVQGSASNEALYGTVYDDTMRGGQGDDIIDGETGNDTLYGDIGNDTLYGGVGDDSYVWRVGDGDDLLIENNSGGTDTLLLTGGITLNDVKVYGYTSHDMRVEYIPTGETLTLQNLHYSDADYRIESITFDDGTSYNLDQAALWLGGVGSQNLQGSVYNDTMRGGKDNDTVNGGAGDDTLYGDLGDDVVYGGAGDDTYIWEAGRGNDILVESNSGGTDTLYLKGGITFSDLHIYGYTSHDLRIEYIPTGETLTLQNLHYSDTDYHIETLRFDDGATYDLQTGVQWLGGVGNQHLQGSIYDDLMNGGKDDDTLSGDAGDDTLSGDLGDDYLKGSSGNDTYLWKAGDGNDIFTEASNSGSTNDVVFLTGGITLADLDMYGTTSHDVKIVHTPTGETITLQNHLYSDVDYHFEFIRFQDGTTYNLEQGYEIRGDTGNDNLDGGAYDDTMLGNTGNDTLEGLAGNDVFDGGVGIDRLYGGIGDDTYLWASGDGNDWIYEQNYTGSGSDTLHLTGGIVAADVTFTQTGNDLLVNYTPTGESIRIDNQYLSDPDYKVETLLFDNGTTMDLLGV</sequence>
<dbReference type="GO" id="GO:0005509">
    <property type="term" value="F:calcium ion binding"/>
    <property type="evidence" value="ECO:0007669"/>
    <property type="project" value="InterPro"/>
</dbReference>
<dbReference type="GO" id="GO:0005576">
    <property type="term" value="C:extracellular region"/>
    <property type="evidence" value="ECO:0007669"/>
    <property type="project" value="UniProtKB-SubCell"/>
</dbReference>
<keyword evidence="2" id="KW-0964">Secreted</keyword>
<evidence type="ECO:0000259" key="3">
    <source>
        <dbReference type="Pfam" id="PF06594"/>
    </source>
</evidence>
<comment type="caution">
    <text evidence="4">The sequence shown here is derived from an EMBL/GenBank/DDBJ whole genome shotgun (WGS) entry which is preliminary data.</text>
</comment>
<dbReference type="InterPro" id="IPR010566">
    <property type="entry name" value="Haemolys_ca-bd"/>
</dbReference>
<dbReference type="Pfam" id="PF17963">
    <property type="entry name" value="Big_9"/>
    <property type="match status" value="3"/>
</dbReference>
<dbReference type="InterPro" id="IPR018511">
    <property type="entry name" value="Hemolysin-typ_Ca-bd_CS"/>
</dbReference>
<dbReference type="InterPro" id="IPR011049">
    <property type="entry name" value="Serralysin-like_metalloprot_C"/>
</dbReference>